<dbReference type="Gene3D" id="3.40.50.150">
    <property type="entry name" value="Vaccinia Virus protein VP39"/>
    <property type="match status" value="1"/>
</dbReference>
<reference evidence="10" key="1">
    <citation type="submission" date="2015-12" db="EMBL/GenBank/DDBJ databases">
        <title>De novo transcriptome assembly of four potential Pierce s Disease insect vectors from Arizona vineyards.</title>
        <authorList>
            <person name="Tassone E.E."/>
        </authorList>
    </citation>
    <scope>NUCLEOTIDE SEQUENCE</scope>
</reference>
<comment type="catalytic activity">
    <reaction evidence="5">
        <text>uridine(54) in tRNA + S-adenosyl-L-methionine = 5-methyluridine(54) in tRNA + S-adenosyl-L-homocysteine + H(+)</text>
        <dbReference type="Rhea" id="RHEA:42712"/>
        <dbReference type="Rhea" id="RHEA-COMP:10167"/>
        <dbReference type="Rhea" id="RHEA-COMP:10193"/>
        <dbReference type="ChEBI" id="CHEBI:15378"/>
        <dbReference type="ChEBI" id="CHEBI:57856"/>
        <dbReference type="ChEBI" id="CHEBI:59789"/>
        <dbReference type="ChEBI" id="CHEBI:65315"/>
        <dbReference type="ChEBI" id="CHEBI:74447"/>
        <dbReference type="EC" id="2.1.1.35"/>
    </reaction>
    <physiologicalReaction direction="left-to-right" evidence="5">
        <dbReference type="Rhea" id="RHEA:42713"/>
    </physiologicalReaction>
</comment>
<comment type="caution">
    <text evidence="6">Lacks conserved residue(s) required for the propagation of feature annotation.</text>
</comment>
<dbReference type="Pfam" id="PF13847">
    <property type="entry name" value="Methyltransf_31"/>
    <property type="match status" value="1"/>
</dbReference>
<evidence type="ECO:0000256" key="5">
    <source>
        <dbReference type="ARBA" id="ARBA00047278"/>
    </source>
</evidence>
<dbReference type="EMBL" id="GEDC01006707">
    <property type="protein sequence ID" value="JAS30591.1"/>
    <property type="molecule type" value="Transcribed_RNA"/>
</dbReference>
<evidence type="ECO:0000256" key="7">
    <source>
        <dbReference type="SAM" id="MobiDB-lite"/>
    </source>
</evidence>
<dbReference type="AlphaFoldDB" id="A0A1B6DY51"/>
<feature type="compositionally biased region" description="Basic residues" evidence="7">
    <location>
        <begin position="845"/>
        <end position="854"/>
    </location>
</feature>
<feature type="region of interest" description="Disordered" evidence="7">
    <location>
        <begin position="834"/>
        <end position="865"/>
    </location>
</feature>
<feature type="binding site" evidence="6">
    <location>
        <position position="528"/>
    </location>
    <ligand>
        <name>S-adenosyl-L-methionine</name>
        <dbReference type="ChEBI" id="CHEBI:59789"/>
    </ligand>
</feature>
<evidence type="ECO:0000256" key="1">
    <source>
        <dbReference type="ARBA" id="ARBA00022603"/>
    </source>
</evidence>
<feature type="binding site" evidence="6">
    <location>
        <position position="479"/>
    </location>
    <ligand>
        <name>S-adenosyl-L-methionine</name>
        <dbReference type="ChEBI" id="CHEBI:59789"/>
    </ligand>
</feature>
<dbReference type="PANTHER" id="PTHR45904">
    <property type="entry name" value="TRNA (URACIL-5-)-METHYLTRANSFERASE"/>
    <property type="match status" value="1"/>
</dbReference>
<dbReference type="PANTHER" id="PTHR45904:SF2">
    <property type="entry name" value="TRNA (URACIL-5-)-METHYLTRANSFERASE HOMOLOG A"/>
    <property type="match status" value="1"/>
</dbReference>
<dbReference type="PROSITE" id="PS51687">
    <property type="entry name" value="SAM_MT_RNA_M5U"/>
    <property type="match status" value="1"/>
</dbReference>
<keyword evidence="1 6" id="KW-0489">Methyltransferase</keyword>
<evidence type="ECO:0000259" key="8">
    <source>
        <dbReference type="Pfam" id="PF13847"/>
    </source>
</evidence>
<evidence type="ECO:0000313" key="10">
    <source>
        <dbReference type="EMBL" id="JAS30591.1"/>
    </source>
</evidence>
<dbReference type="EC" id="2.1.1.35" evidence="4"/>
<evidence type="ECO:0000256" key="4">
    <source>
        <dbReference type="ARBA" id="ARBA00033763"/>
    </source>
</evidence>
<organism evidence="10">
    <name type="scientific">Clastoptera arizonana</name>
    <name type="common">Arizona spittle bug</name>
    <dbReference type="NCBI Taxonomy" id="38151"/>
    <lineage>
        <taxon>Eukaryota</taxon>
        <taxon>Metazoa</taxon>
        <taxon>Ecdysozoa</taxon>
        <taxon>Arthropoda</taxon>
        <taxon>Hexapoda</taxon>
        <taxon>Insecta</taxon>
        <taxon>Pterygota</taxon>
        <taxon>Neoptera</taxon>
        <taxon>Paraneoptera</taxon>
        <taxon>Hemiptera</taxon>
        <taxon>Auchenorrhyncha</taxon>
        <taxon>Cercopoidea</taxon>
        <taxon>Clastopteridae</taxon>
        <taxon>Clastoptera</taxon>
    </lineage>
</organism>
<dbReference type="InterPro" id="IPR045850">
    <property type="entry name" value="TRM2_met"/>
</dbReference>
<dbReference type="GO" id="GO:0032259">
    <property type="term" value="P:methylation"/>
    <property type="evidence" value="ECO:0007669"/>
    <property type="project" value="UniProtKB-KW"/>
</dbReference>
<evidence type="ECO:0000256" key="2">
    <source>
        <dbReference type="ARBA" id="ARBA00022679"/>
    </source>
</evidence>
<dbReference type="Gene3D" id="2.40.50.1070">
    <property type="match status" value="1"/>
</dbReference>
<comment type="similarity">
    <text evidence="6">Belongs to the class I-like SAM-binding methyltransferase superfamily. RNA M5U methyltransferase family.</text>
</comment>
<dbReference type="InterPro" id="IPR010280">
    <property type="entry name" value="U5_MeTrfase_fam"/>
</dbReference>
<evidence type="ECO:0000313" key="9">
    <source>
        <dbReference type="EMBL" id="JAS28604.1"/>
    </source>
</evidence>
<proteinExistence type="inferred from homology"/>
<sequence>MGDAVVEDRNNKSSNEEIKTEEPEITEEEKNKTLTAEKVEEMDVDVKKVFNPAKKVYEGINSNLNYRVKVSGLPRFYSSNDPLLNEFKKLLREELNLDFHYIRSPKKGNSWLYITFTNQADQERALTLLKRYTWKNRTIICTLVIADAFKRKGEDGIDAVESKKLKLDISIEEQMLMSTIPYHSITYEEQLSKKNEEATCLLKWLTELIEKRTSLLSGWIDEQISKIGNNLPFHLDEVQPSPVVDGYRNKCEFRVGINPQNQEVTVGYRVDNQEDGSIGVAPPDELRHLPKQMIEVVKSFERFIKNSGYPPYLNETNPDDKGIWRLLLVRMNKKGEMMIVIMIQPVEKDPPDIDHIKNIIIEYFTKGDGKDLNIVSIYLHMDKEKTGGIVGGDKVRKPAKGVEYLWGETHLNESILGLELEVTPSFYFHCNTYGAEQLYKAVKELAAVDSETTVLDLCCGMGGMGMMLAKDCKEVFGVEVMDVNVEDAKKMAIKNGLANCEFTQGKIDDVFVQLAEKVKGKKVVPILDPPRVGITHNMIVNLRKLKEADKVIYVCSNHKLPLKNLLNLATVEPGPFDNTDPFVPTRIIPIDMSPHTLRCELVILCERLDMTKIPEPTRQAPINDAKKDIRKRRRRMTSYGGYRKIYGNGNFNRSSRINARDSLYPPPLRGALYQNQQRGFNDFSLRDSFLSSRYDNFDRYEDFSSGSRNSFFNPRRNIMDNFNPTFGNNFDQGTGFGGLSSLSGTGGLGNRSSIRGPGIGGIPSLFDAPQCPPSNFSGDVSRYSNFRRDVEDAIDSSYPQYRGNTINKFSLASAMLEREQRAYQAGLTRGLVSGATMAQQDQPRQKIRSAKRGRGSWGQGNKHNL</sequence>
<dbReference type="SUPFAM" id="SSF53335">
    <property type="entry name" value="S-adenosyl-L-methionine-dependent methyltransferases"/>
    <property type="match status" value="1"/>
</dbReference>
<evidence type="ECO:0000256" key="3">
    <source>
        <dbReference type="ARBA" id="ARBA00022691"/>
    </source>
</evidence>
<dbReference type="InterPro" id="IPR029063">
    <property type="entry name" value="SAM-dependent_MTases_sf"/>
</dbReference>
<dbReference type="GO" id="GO:0003723">
    <property type="term" value="F:RNA binding"/>
    <property type="evidence" value="ECO:0007669"/>
    <property type="project" value="TreeGrafter"/>
</dbReference>
<protein>
    <recommendedName>
        <fullName evidence="4">tRNA (uracil(54)-C(5))-methyltransferase</fullName>
        <ecNumber evidence="4">2.1.1.35</ecNumber>
    </recommendedName>
</protein>
<accession>A0A1B6DY51</accession>
<name>A0A1B6DY51_9HEMI</name>
<keyword evidence="2 6" id="KW-0808">Transferase</keyword>
<dbReference type="EMBL" id="GEDC01008694">
    <property type="protein sequence ID" value="JAS28604.1"/>
    <property type="molecule type" value="Transcribed_RNA"/>
</dbReference>
<evidence type="ECO:0000256" key="6">
    <source>
        <dbReference type="PROSITE-ProRule" id="PRU01024"/>
    </source>
</evidence>
<dbReference type="GO" id="GO:0030697">
    <property type="term" value="F:tRNA (uracil(54)-C5)-methyltransferase activity, S-adenosyl methionine-dependent"/>
    <property type="evidence" value="ECO:0007669"/>
    <property type="project" value="UniProtKB-EC"/>
</dbReference>
<feature type="region of interest" description="Disordered" evidence="7">
    <location>
        <begin position="1"/>
        <end position="34"/>
    </location>
</feature>
<gene>
    <name evidence="10" type="ORF">g.13804</name>
    <name evidence="9" type="ORF">g.13809</name>
</gene>
<dbReference type="InterPro" id="IPR025714">
    <property type="entry name" value="Methyltranfer_dom"/>
</dbReference>
<dbReference type="GO" id="GO:0006396">
    <property type="term" value="P:RNA processing"/>
    <property type="evidence" value="ECO:0007669"/>
    <property type="project" value="InterPro"/>
</dbReference>
<keyword evidence="3 6" id="KW-0949">S-adenosyl-L-methionine</keyword>
<feature type="domain" description="Methyltransferase" evidence="8">
    <location>
        <begin position="449"/>
        <end position="512"/>
    </location>
</feature>